<dbReference type="Pfam" id="PF03763">
    <property type="entry name" value="Remorin_C"/>
    <property type="match status" value="1"/>
</dbReference>
<dbReference type="PANTHER" id="PTHR31471">
    <property type="entry name" value="OS02G0116800 PROTEIN"/>
    <property type="match status" value="1"/>
</dbReference>
<evidence type="ECO:0000256" key="2">
    <source>
        <dbReference type="SAM" id="Coils"/>
    </source>
</evidence>
<name>A0A5D3BIU6_CUCMM</name>
<dbReference type="AlphaFoldDB" id="A0A5D3BIU6"/>
<feature type="compositionally biased region" description="Basic and acidic residues" evidence="3">
    <location>
        <begin position="159"/>
        <end position="168"/>
    </location>
</feature>
<dbReference type="PANTHER" id="PTHR31471:SF5">
    <property type="entry name" value="GB|AAD39278.1"/>
    <property type="match status" value="1"/>
</dbReference>
<evidence type="ECO:0000256" key="1">
    <source>
        <dbReference type="ARBA" id="ARBA00005711"/>
    </source>
</evidence>
<reference evidence="5 6" key="1">
    <citation type="submission" date="2019-08" db="EMBL/GenBank/DDBJ databases">
        <title>Draft genome sequences of two oriental melons (Cucumis melo L. var makuwa).</title>
        <authorList>
            <person name="Kwon S.-Y."/>
        </authorList>
    </citation>
    <scope>NUCLEOTIDE SEQUENCE [LARGE SCALE GENOMIC DNA]</scope>
    <source>
        <strain evidence="6">cv. Chang Bougi</strain>
        <tissue evidence="5">Leaf</tissue>
    </source>
</reference>
<dbReference type="InterPro" id="IPR005516">
    <property type="entry name" value="Remorin_C"/>
</dbReference>
<evidence type="ECO:0000259" key="4">
    <source>
        <dbReference type="Pfam" id="PF03763"/>
    </source>
</evidence>
<keyword evidence="2" id="KW-0175">Coiled coil</keyword>
<evidence type="ECO:0000313" key="5">
    <source>
        <dbReference type="EMBL" id="TYJ98919.1"/>
    </source>
</evidence>
<feature type="region of interest" description="Disordered" evidence="3">
    <location>
        <begin position="33"/>
        <end position="65"/>
    </location>
</feature>
<protein>
    <submittedName>
        <fullName evidence="5">Remorin isoform X1</fullName>
    </submittedName>
</protein>
<feature type="compositionally biased region" description="Polar residues" evidence="3">
    <location>
        <begin position="148"/>
        <end position="157"/>
    </location>
</feature>
<organism evidence="5 6">
    <name type="scientific">Cucumis melo var. makuwa</name>
    <name type="common">Oriental melon</name>
    <dbReference type="NCBI Taxonomy" id="1194695"/>
    <lineage>
        <taxon>Eukaryota</taxon>
        <taxon>Viridiplantae</taxon>
        <taxon>Streptophyta</taxon>
        <taxon>Embryophyta</taxon>
        <taxon>Tracheophyta</taxon>
        <taxon>Spermatophyta</taxon>
        <taxon>Magnoliopsida</taxon>
        <taxon>eudicotyledons</taxon>
        <taxon>Gunneridae</taxon>
        <taxon>Pentapetalae</taxon>
        <taxon>rosids</taxon>
        <taxon>fabids</taxon>
        <taxon>Cucurbitales</taxon>
        <taxon>Cucurbitaceae</taxon>
        <taxon>Benincaseae</taxon>
        <taxon>Cucumis</taxon>
    </lineage>
</organism>
<comment type="caution">
    <text evidence="5">The sequence shown here is derived from an EMBL/GenBank/DDBJ whole genome shotgun (WGS) entry which is preliminary data.</text>
</comment>
<proteinExistence type="inferred from homology"/>
<accession>A0A5D3BIU6</accession>
<comment type="similarity">
    <text evidence="1">Belongs to the remorin family.</text>
</comment>
<feature type="region of interest" description="Disordered" evidence="3">
    <location>
        <begin position="139"/>
        <end position="183"/>
    </location>
</feature>
<feature type="coiled-coil region" evidence="2">
    <location>
        <begin position="215"/>
        <end position="278"/>
    </location>
</feature>
<evidence type="ECO:0000313" key="6">
    <source>
        <dbReference type="Proteomes" id="UP000321947"/>
    </source>
</evidence>
<dbReference type="Proteomes" id="UP000321947">
    <property type="component" value="Unassembled WGS sequence"/>
</dbReference>
<sequence>MGKMKKKTIPCFIMELCANKAFPLLHNFPVVSFSDSGQQKRDPTIKPRDGIPQKKTRSFKEDKKESKKLQWYFSNQMNEDYDSKDIEFATAVASAAFAIRSKEETDLQYQKKKRESMEASITKVKSRKDDTAAFAPRITRPLSKKETQTTNPGQSSIKRPMEQEKRESVTGIPKPPAPPRRSLIPSRADVWERNKMERISKRYLKIKASILAWENEKKMHAKLHMEKKKDELERKKALFQQYYHENIARIDQIAGGARAHLEEKRKREEKKARETANRIRSTGRLPVTCFCFQYH</sequence>
<dbReference type="EMBL" id="SSTD01017768">
    <property type="protein sequence ID" value="TYJ98919.1"/>
    <property type="molecule type" value="Genomic_DNA"/>
</dbReference>
<feature type="domain" description="Remorin C-terminal" evidence="4">
    <location>
        <begin position="186"/>
        <end position="287"/>
    </location>
</feature>
<evidence type="ECO:0000256" key="3">
    <source>
        <dbReference type="SAM" id="MobiDB-lite"/>
    </source>
</evidence>
<feature type="compositionally biased region" description="Basic and acidic residues" evidence="3">
    <location>
        <begin position="38"/>
        <end position="65"/>
    </location>
</feature>
<gene>
    <name evidence="5" type="ORF">E5676_scaffold248G001160</name>
</gene>